<evidence type="ECO:0000313" key="2">
    <source>
        <dbReference type="Proteomes" id="UP000189728"/>
    </source>
</evidence>
<dbReference type="Proteomes" id="UP000189728">
    <property type="component" value="Unassembled WGS sequence"/>
</dbReference>
<evidence type="ECO:0000313" key="1">
    <source>
        <dbReference type="EMBL" id="OPA77266.1"/>
    </source>
</evidence>
<dbReference type="EMBL" id="MCRK01000036">
    <property type="protein sequence ID" value="OPA77266.1"/>
    <property type="molecule type" value="Genomic_DNA"/>
</dbReference>
<protein>
    <submittedName>
        <fullName evidence="1">Uncharacterized protein</fullName>
    </submittedName>
</protein>
<name>A0AAX0L9E2_9BACT</name>
<proteinExistence type="predicted"/>
<gene>
    <name evidence="1" type="ORF">BFG04_04000</name>
</gene>
<accession>A0AAX0L9E2</accession>
<comment type="caution">
    <text evidence="1">The sequence shown here is derived from an EMBL/GenBank/DDBJ whole genome shotgun (WGS) entry which is preliminary data.</text>
</comment>
<reference evidence="1 2" key="1">
    <citation type="submission" date="2016-08" db="EMBL/GenBank/DDBJ databases">
        <title>Campylobacter species from sea mammals.</title>
        <authorList>
            <person name="Gilbert M.J."/>
            <person name="Byrne B.A."/>
            <person name="Zomer A.L."/>
            <person name="Wagenaar J.A."/>
        </authorList>
    </citation>
    <scope>NUCLEOTIDE SEQUENCE [LARGE SCALE GENOMIC DNA]</scope>
    <source>
        <strain evidence="1 2">1105248</strain>
    </source>
</reference>
<sequence length="153" mass="17545">MSKNNDEIIEQIKRDMRNALNRTIARVKKEQSLLIIKELELTKTKINYYRKSYHAELGDLSIRIFTINKQITPTMLLHKEKKQGVEVTINKSNKVVASGFYLQTAKHGGKFLVRYQPSPVNGFIASSGSIPSSYETKKGTKLSKSRAYYYPKD</sequence>
<dbReference type="RefSeq" id="WP_078415534.1">
    <property type="nucleotide sequence ID" value="NZ_MCRK01000036.1"/>
</dbReference>
<dbReference type="AlphaFoldDB" id="A0AAX0L9E2"/>
<organism evidence="1 2">
    <name type="scientific">Campylobacter pinnipediorum subsp. pinnipediorum</name>
    <dbReference type="NCBI Taxonomy" id="1660067"/>
    <lineage>
        <taxon>Bacteria</taxon>
        <taxon>Pseudomonadati</taxon>
        <taxon>Campylobacterota</taxon>
        <taxon>Epsilonproteobacteria</taxon>
        <taxon>Campylobacterales</taxon>
        <taxon>Campylobacteraceae</taxon>
        <taxon>Campylobacter</taxon>
    </lineage>
</organism>